<dbReference type="GO" id="GO:0019843">
    <property type="term" value="F:rRNA binding"/>
    <property type="evidence" value="ECO:0007669"/>
    <property type="project" value="UniProtKB-UniRule"/>
</dbReference>
<dbReference type="FunFam" id="3.30.300.20:FF:000001">
    <property type="entry name" value="30S ribosomal protein S3"/>
    <property type="match status" value="1"/>
</dbReference>
<dbReference type="HOGENOM" id="CLU_058591_0_2_6"/>
<dbReference type="SUPFAM" id="SSF54821">
    <property type="entry name" value="Ribosomal protein S3 C-terminal domain"/>
    <property type="match status" value="1"/>
</dbReference>
<evidence type="ECO:0000256" key="5">
    <source>
        <dbReference type="ARBA" id="ARBA00023274"/>
    </source>
</evidence>
<dbReference type="InterPro" id="IPR057258">
    <property type="entry name" value="Ribosomal_uS3"/>
</dbReference>
<dbReference type="InterPro" id="IPR001351">
    <property type="entry name" value="Ribosomal_uS3_C"/>
</dbReference>
<dbReference type="EMBL" id="CP001085">
    <property type="protein sequence ID" value="ADD79531.1"/>
    <property type="molecule type" value="Genomic_DNA"/>
</dbReference>
<feature type="domain" description="KH type-2" evidence="10">
    <location>
        <begin position="39"/>
        <end position="107"/>
    </location>
</feature>
<dbReference type="Gene3D" id="3.30.1140.32">
    <property type="entry name" value="Ribosomal protein S3, C-terminal domain"/>
    <property type="match status" value="1"/>
</dbReference>
<keyword evidence="5 8" id="KW-0687">Ribonucleoprotein</keyword>
<keyword evidence="2 8" id="KW-0699">rRNA-binding</keyword>
<reference evidence="11" key="1">
    <citation type="submission" date="2008-05" db="EMBL/GenBank/DDBJ databases">
        <title>Genome sequence of Riesia pediculicola USDA.</title>
        <authorList>
            <person name="Kirkness E.F."/>
        </authorList>
    </citation>
    <scope>NUCLEOTIDE SEQUENCE [LARGE SCALE GENOMIC DNA]</scope>
    <source>
        <strain evidence="11">USDA</strain>
    </source>
</reference>
<dbReference type="PROSITE" id="PS50823">
    <property type="entry name" value="KH_TYPE_2"/>
    <property type="match status" value="1"/>
</dbReference>
<dbReference type="Proteomes" id="UP000001700">
    <property type="component" value="Chromosome"/>
</dbReference>
<dbReference type="SMART" id="SM00322">
    <property type="entry name" value="KH"/>
    <property type="match status" value="1"/>
</dbReference>
<evidence type="ECO:0000256" key="4">
    <source>
        <dbReference type="ARBA" id="ARBA00022980"/>
    </source>
</evidence>
<proteinExistence type="inferred from homology"/>
<dbReference type="HAMAP" id="MF_01309_B">
    <property type="entry name" value="Ribosomal_uS3_B"/>
    <property type="match status" value="1"/>
</dbReference>
<evidence type="ECO:0000313" key="12">
    <source>
        <dbReference type="Proteomes" id="UP000001700"/>
    </source>
</evidence>
<comment type="function">
    <text evidence="6 8">Binds the lower part of the 30S subunit head. Binds mRNA in the 70S ribosome, positioning it for translation.</text>
</comment>
<comment type="subunit">
    <text evidence="8">Part of the 30S ribosomal subunit. Forms a tight complex with proteins S10 and S14.</text>
</comment>
<dbReference type="PANTHER" id="PTHR11760:SF19">
    <property type="entry name" value="SMALL RIBOSOMAL SUBUNIT PROTEIN US3C"/>
    <property type="match status" value="1"/>
</dbReference>
<dbReference type="Pfam" id="PF00189">
    <property type="entry name" value="Ribosomal_S3_C"/>
    <property type="match status" value="1"/>
</dbReference>
<evidence type="ECO:0000256" key="6">
    <source>
        <dbReference type="ARBA" id="ARBA00024998"/>
    </source>
</evidence>
<accession>D4G8M8</accession>
<sequence>MGQKSHPNGLRLGIIKNWNSTWYAGKKTFSSQLISDLKVRNFLKKSLKKASISKIFIERPSKSIRVTIYSARPGIIIGKKGEDIEKLRKNITKITGVPSQVNISEIRKPELDAKLVAESISSQIEKRIIFRRIIKRSIQNTMRSGAQGIKIEISGRLGGSEIARTEWNREGRIPLHTLRADIDFSTSKAKTTYGIIGVKVWIFKGEIFGNSLISDKLEKHFHIMRKKKNSRR</sequence>
<dbReference type="GO" id="GO:0022627">
    <property type="term" value="C:cytosolic small ribosomal subunit"/>
    <property type="evidence" value="ECO:0007669"/>
    <property type="project" value="TreeGrafter"/>
</dbReference>
<evidence type="ECO:0000256" key="7">
    <source>
        <dbReference type="ARBA" id="ARBA00035257"/>
    </source>
</evidence>
<dbReference type="InterPro" id="IPR004044">
    <property type="entry name" value="KH_dom_type_2"/>
</dbReference>
<dbReference type="CDD" id="cd02412">
    <property type="entry name" value="KH-II_30S_S3"/>
    <property type="match status" value="1"/>
</dbReference>
<dbReference type="PANTHER" id="PTHR11760">
    <property type="entry name" value="30S/40S RIBOSOMAL PROTEIN S3"/>
    <property type="match status" value="1"/>
</dbReference>
<evidence type="ECO:0000313" key="11">
    <source>
        <dbReference type="EMBL" id="ADD79531.1"/>
    </source>
</evidence>
<dbReference type="GO" id="GO:0003729">
    <property type="term" value="F:mRNA binding"/>
    <property type="evidence" value="ECO:0007669"/>
    <property type="project" value="UniProtKB-UniRule"/>
</dbReference>
<dbReference type="AlphaFoldDB" id="D4G8M8"/>
<evidence type="ECO:0000256" key="8">
    <source>
        <dbReference type="HAMAP-Rule" id="MF_01309"/>
    </source>
</evidence>
<dbReference type="InterPro" id="IPR005704">
    <property type="entry name" value="Ribosomal_uS3_bac-typ"/>
</dbReference>
<keyword evidence="4 8" id="KW-0689">Ribosomal protein</keyword>
<dbReference type="InterPro" id="IPR018280">
    <property type="entry name" value="Ribosomal_uS3_CS"/>
</dbReference>
<evidence type="ECO:0000256" key="3">
    <source>
        <dbReference type="ARBA" id="ARBA00022884"/>
    </source>
</evidence>
<evidence type="ECO:0000259" key="10">
    <source>
        <dbReference type="PROSITE" id="PS50823"/>
    </source>
</evidence>
<gene>
    <name evidence="8 11" type="primary">rpsC</name>
    <name evidence="11" type="ordered locus">RIEPE_0443</name>
</gene>
<name>D4G8M8_RIEPU</name>
<dbReference type="InterPro" id="IPR036419">
    <property type="entry name" value="Ribosomal_S3_C_sf"/>
</dbReference>
<dbReference type="PROSITE" id="PS00548">
    <property type="entry name" value="RIBOSOMAL_S3"/>
    <property type="match status" value="1"/>
</dbReference>
<keyword evidence="3 8" id="KW-0694">RNA-binding</keyword>
<evidence type="ECO:0000256" key="2">
    <source>
        <dbReference type="ARBA" id="ARBA00022730"/>
    </source>
</evidence>
<dbReference type="KEGG" id="rip:RIEPE_0443"/>
<evidence type="ECO:0000256" key="9">
    <source>
        <dbReference type="RuleBase" id="RU003624"/>
    </source>
</evidence>
<comment type="similarity">
    <text evidence="1 8 9">Belongs to the universal ribosomal protein uS3 family.</text>
</comment>
<dbReference type="STRING" id="515618.RIEPE_0443"/>
<dbReference type="InterPro" id="IPR009019">
    <property type="entry name" value="KH_sf_prok-type"/>
</dbReference>
<dbReference type="GO" id="GO:0003735">
    <property type="term" value="F:structural constituent of ribosome"/>
    <property type="evidence" value="ECO:0007669"/>
    <property type="project" value="InterPro"/>
</dbReference>
<dbReference type="Pfam" id="PF07650">
    <property type="entry name" value="KH_2"/>
    <property type="match status" value="1"/>
</dbReference>
<protein>
    <recommendedName>
        <fullName evidence="7 8">Small ribosomal subunit protein uS3</fullName>
    </recommendedName>
</protein>
<dbReference type="PROSITE" id="PS50084">
    <property type="entry name" value="KH_TYPE_1"/>
    <property type="match status" value="1"/>
</dbReference>
<organism evidence="11 12">
    <name type="scientific">Riesia pediculicola (strain USDA)</name>
    <dbReference type="NCBI Taxonomy" id="515618"/>
    <lineage>
        <taxon>Bacteria</taxon>
        <taxon>Pseudomonadati</taxon>
        <taxon>Pseudomonadota</taxon>
        <taxon>Gammaproteobacteria</taxon>
        <taxon>Enterobacterales</taxon>
        <taxon>Enterobacteriaceae</taxon>
        <taxon>Candidatus Riesia</taxon>
    </lineage>
</organism>
<dbReference type="InterPro" id="IPR004087">
    <property type="entry name" value="KH_dom"/>
</dbReference>
<dbReference type="SUPFAM" id="SSF54814">
    <property type="entry name" value="Prokaryotic type KH domain (KH-domain type II)"/>
    <property type="match status" value="1"/>
</dbReference>
<dbReference type="InterPro" id="IPR015946">
    <property type="entry name" value="KH_dom-like_a/b"/>
</dbReference>
<dbReference type="Gene3D" id="3.30.300.20">
    <property type="match status" value="1"/>
</dbReference>
<dbReference type="eggNOG" id="COG0092">
    <property type="taxonomic scope" value="Bacteria"/>
</dbReference>
<dbReference type="GO" id="GO:0006412">
    <property type="term" value="P:translation"/>
    <property type="evidence" value="ECO:0007669"/>
    <property type="project" value="UniProtKB-UniRule"/>
</dbReference>
<dbReference type="NCBIfam" id="TIGR01009">
    <property type="entry name" value="rpsC_bact"/>
    <property type="match status" value="1"/>
</dbReference>
<dbReference type="RefSeq" id="WP_013087520.1">
    <property type="nucleotide sequence ID" value="NC_014109.1"/>
</dbReference>
<evidence type="ECO:0000256" key="1">
    <source>
        <dbReference type="ARBA" id="ARBA00010761"/>
    </source>
</evidence>
<dbReference type="OrthoDB" id="9806396at2"/>
<keyword evidence="12" id="KW-1185">Reference proteome</keyword>